<evidence type="ECO:0000256" key="2">
    <source>
        <dbReference type="ARBA" id="ARBA00022448"/>
    </source>
</evidence>
<dbReference type="Proteomes" id="UP000570010">
    <property type="component" value="Unassembled WGS sequence"/>
</dbReference>
<keyword evidence="12 13" id="KW-0472">Membrane</keyword>
<evidence type="ECO:0000256" key="5">
    <source>
        <dbReference type="ARBA" id="ARBA00022692"/>
    </source>
</evidence>
<keyword evidence="7" id="KW-0378">Hydrolase</keyword>
<dbReference type="RefSeq" id="WP_163242853.1">
    <property type="nucleotide sequence ID" value="NZ_JAAIWN010000035.1"/>
</dbReference>
<dbReference type="CDD" id="cd18570">
    <property type="entry name" value="ABC_6TM_PCAT1_LagD_like"/>
    <property type="match status" value="1"/>
</dbReference>
<evidence type="ECO:0000256" key="7">
    <source>
        <dbReference type="ARBA" id="ARBA00022801"/>
    </source>
</evidence>
<keyword evidence="9" id="KW-0067">ATP-binding</keyword>
<dbReference type="InterPro" id="IPR011527">
    <property type="entry name" value="ABC1_TM_dom"/>
</dbReference>
<dbReference type="PROSITE" id="PS50929">
    <property type="entry name" value="ABC_TM1F"/>
    <property type="match status" value="1"/>
</dbReference>
<evidence type="ECO:0000256" key="3">
    <source>
        <dbReference type="ARBA" id="ARBA00022475"/>
    </source>
</evidence>
<keyword evidence="4" id="KW-0645">Protease</keyword>
<feature type="domain" description="ABC transporter" evidence="14">
    <location>
        <begin position="481"/>
        <end position="715"/>
    </location>
</feature>
<dbReference type="PROSITE" id="PS50990">
    <property type="entry name" value="PEPTIDASE_C39"/>
    <property type="match status" value="1"/>
</dbReference>
<dbReference type="InterPro" id="IPR036640">
    <property type="entry name" value="ABC1_TM_sf"/>
</dbReference>
<evidence type="ECO:0000313" key="19">
    <source>
        <dbReference type="Proteomes" id="UP000472971"/>
    </source>
</evidence>
<keyword evidence="11 13" id="KW-1133">Transmembrane helix</keyword>
<dbReference type="EMBL" id="JAAIWN010000035">
    <property type="protein sequence ID" value="NEY82445.1"/>
    <property type="molecule type" value="Genomic_DNA"/>
</dbReference>
<accession>A0A6B3W1B9</accession>
<dbReference type="SUPFAM" id="SSF90123">
    <property type="entry name" value="ABC transporter transmembrane region"/>
    <property type="match status" value="1"/>
</dbReference>
<keyword evidence="8" id="KW-0788">Thiol protease</keyword>
<dbReference type="InterPro" id="IPR017871">
    <property type="entry name" value="ABC_transporter-like_CS"/>
</dbReference>
<feature type="domain" description="ABC transmembrane type-1" evidence="15">
    <location>
        <begin position="168"/>
        <end position="447"/>
    </location>
</feature>
<evidence type="ECO:0000256" key="8">
    <source>
        <dbReference type="ARBA" id="ARBA00022807"/>
    </source>
</evidence>
<dbReference type="Gene3D" id="3.90.70.10">
    <property type="entry name" value="Cysteine proteinases"/>
    <property type="match status" value="1"/>
</dbReference>
<dbReference type="GO" id="GO:0005886">
    <property type="term" value="C:plasma membrane"/>
    <property type="evidence" value="ECO:0007669"/>
    <property type="project" value="UniProtKB-SubCell"/>
</dbReference>
<keyword evidence="3" id="KW-1003">Cell membrane</keyword>
<dbReference type="Gene3D" id="3.40.50.300">
    <property type="entry name" value="P-loop containing nucleotide triphosphate hydrolases"/>
    <property type="match status" value="1"/>
</dbReference>
<evidence type="ECO:0000313" key="20">
    <source>
        <dbReference type="Proteomes" id="UP000570010"/>
    </source>
</evidence>
<name>A0A6B3W1B9_9BACI</name>
<evidence type="ECO:0000256" key="4">
    <source>
        <dbReference type="ARBA" id="ARBA00022670"/>
    </source>
</evidence>
<keyword evidence="19" id="KW-1185">Reference proteome</keyword>
<dbReference type="EMBL" id="JACEIO010000035">
    <property type="protein sequence ID" value="MBA4538125.1"/>
    <property type="molecule type" value="Genomic_DNA"/>
</dbReference>
<dbReference type="GO" id="GO:0008234">
    <property type="term" value="F:cysteine-type peptidase activity"/>
    <property type="evidence" value="ECO:0007669"/>
    <property type="project" value="UniProtKB-KW"/>
</dbReference>
<dbReference type="GO" id="GO:0043214">
    <property type="term" value="F:ABC-type bacteriocin transporter activity"/>
    <property type="evidence" value="ECO:0007669"/>
    <property type="project" value="InterPro"/>
</dbReference>
<protein>
    <submittedName>
        <fullName evidence="18">Peptidase domain-containing ABC transporter</fullName>
    </submittedName>
</protein>
<sequence length="744" mass="84346">MSFKSSFVRQFDRNDCAAACLATICKYYKKEITITKLRDILGTDIKGTTLYGLEKGAKALGFDAKAIKVTLDGLKSKFTLPAIAHIITNEGMSHFVVIHKITRKKIYYFDPASGYLNESDESFHQRFSGILLLLIPNNEFTQESKENINMIQQFTKILLPQSRLFLYSIIASIILTLLGISFSLFNKVIIDEVLPFGLENQLRIVVIFFLAIGITQVILSFVRQHILLYLSQKVEMPLLIGYFRHIFKLPMKFFMNRKAGDILTRFNDAFIIKDIFTSLVLSLLIDLMLAFATGVVLYMMNPKLFFVVLVLIILNGLLIYVFKHPYKKLNYAQMESSARLNSHIIEVLRGIETIKTLSAEEKGLEKIEHEYIKNLKISFKEGYFSNLQESLSSGFQIVGHLMLMYIGAASVMNNELTLGTLLAFIALSHYFMDPIGRLIELQLTIQEANISLNRLSEIYEVEREQPSQRNKLEIKEINGDIEIENVTFRYGSRAPILKDFSLTIPFGKKVALVGQSGSGKSTVAKLLLKYFPIEKGDIKIAGNSLANIDTYSLRKSIAYIPQKIQLFSDTIRENLLLGTQEVSQKELEKACEIAACKNFIEKLPAKYDTFLEEAGEGISGGEKQRIGIARALIKNSQLFILDEATSSIDFQNEAAIFNKLLSHKNETTMLIITHRLATIKECDIICVLEDGSVSEHGSHASLIKKKGAYYRLLQDQSLSDEMKDRSDLKHDSYIDLEAEKLEYR</sequence>
<dbReference type="GO" id="GO:0006508">
    <property type="term" value="P:proteolysis"/>
    <property type="evidence" value="ECO:0007669"/>
    <property type="project" value="UniProtKB-KW"/>
</dbReference>
<evidence type="ECO:0000259" key="15">
    <source>
        <dbReference type="PROSITE" id="PS50929"/>
    </source>
</evidence>
<evidence type="ECO:0000256" key="12">
    <source>
        <dbReference type="ARBA" id="ARBA00023136"/>
    </source>
</evidence>
<dbReference type="InterPro" id="IPR005897">
    <property type="entry name" value="Pept_C39_ABC_bacteriocin"/>
</dbReference>
<dbReference type="InterPro" id="IPR005074">
    <property type="entry name" value="Peptidase_C39"/>
</dbReference>
<evidence type="ECO:0000256" key="9">
    <source>
        <dbReference type="ARBA" id="ARBA00022840"/>
    </source>
</evidence>
<evidence type="ECO:0000259" key="16">
    <source>
        <dbReference type="PROSITE" id="PS50990"/>
    </source>
</evidence>
<evidence type="ECO:0000256" key="1">
    <source>
        <dbReference type="ARBA" id="ARBA00004651"/>
    </source>
</evidence>
<gene>
    <name evidence="18" type="ORF">G4D64_13245</name>
    <name evidence="17" type="ORF">H1Z61_13515</name>
</gene>
<dbReference type="PROSITE" id="PS50893">
    <property type="entry name" value="ABC_TRANSPORTER_2"/>
    <property type="match status" value="1"/>
</dbReference>
<feature type="transmembrane region" description="Helical" evidence="13">
    <location>
        <begin position="416"/>
        <end position="432"/>
    </location>
</feature>
<dbReference type="FunFam" id="3.40.50.300:FF:000221">
    <property type="entry name" value="Multidrug ABC transporter ATP-binding protein"/>
    <property type="match status" value="1"/>
</dbReference>
<dbReference type="InterPro" id="IPR003439">
    <property type="entry name" value="ABC_transporter-like_ATP-bd"/>
</dbReference>
<evidence type="ECO:0000313" key="17">
    <source>
        <dbReference type="EMBL" id="MBA4538125.1"/>
    </source>
</evidence>
<dbReference type="Pfam" id="PF03412">
    <property type="entry name" value="Peptidase_C39"/>
    <property type="match status" value="1"/>
</dbReference>
<organism evidence="18 19">
    <name type="scientific">Bacillus aquiflavi</name>
    <dbReference type="NCBI Taxonomy" id="2672567"/>
    <lineage>
        <taxon>Bacteria</taxon>
        <taxon>Bacillati</taxon>
        <taxon>Bacillota</taxon>
        <taxon>Bacilli</taxon>
        <taxon>Bacillales</taxon>
        <taxon>Bacillaceae</taxon>
        <taxon>Bacillus</taxon>
    </lineage>
</organism>
<dbReference type="GO" id="GO:0005524">
    <property type="term" value="F:ATP binding"/>
    <property type="evidence" value="ECO:0007669"/>
    <property type="project" value="UniProtKB-KW"/>
</dbReference>
<dbReference type="PROSITE" id="PS00211">
    <property type="entry name" value="ABC_TRANSPORTER_1"/>
    <property type="match status" value="1"/>
</dbReference>
<feature type="transmembrane region" description="Helical" evidence="13">
    <location>
        <begin position="164"/>
        <end position="184"/>
    </location>
</feature>
<dbReference type="CDD" id="cd02418">
    <property type="entry name" value="Peptidase_C39B"/>
    <property type="match status" value="1"/>
</dbReference>
<feature type="transmembrane region" description="Helical" evidence="13">
    <location>
        <begin position="275"/>
        <end position="298"/>
    </location>
</feature>
<dbReference type="PANTHER" id="PTHR43394:SF1">
    <property type="entry name" value="ATP-BINDING CASSETTE SUB-FAMILY B MEMBER 10, MITOCHONDRIAL"/>
    <property type="match status" value="1"/>
</dbReference>
<evidence type="ECO:0000256" key="13">
    <source>
        <dbReference type="SAM" id="Phobius"/>
    </source>
</evidence>
<keyword evidence="2" id="KW-0813">Transport</keyword>
<dbReference type="SMART" id="SM00382">
    <property type="entry name" value="AAA"/>
    <property type="match status" value="1"/>
</dbReference>
<evidence type="ECO:0000256" key="6">
    <source>
        <dbReference type="ARBA" id="ARBA00022741"/>
    </source>
</evidence>
<comment type="caution">
    <text evidence="18">The sequence shown here is derived from an EMBL/GenBank/DDBJ whole genome shotgun (WGS) entry which is preliminary data.</text>
</comment>
<keyword evidence="6" id="KW-0547">Nucleotide-binding</keyword>
<reference evidence="18 19" key="1">
    <citation type="submission" date="2020-02" db="EMBL/GenBank/DDBJ databases">
        <title>Bacillus aquiflavi sp. nov., isolated from yellow water of strong flavor Chinese baijiu in Yibin region of China.</title>
        <authorList>
            <person name="Xie J."/>
        </authorList>
    </citation>
    <scope>NUCLEOTIDE SEQUENCE [LARGE SCALE GENOMIC DNA]</scope>
    <source>
        <strain evidence="18 19">3H-10</strain>
    </source>
</reference>
<evidence type="ECO:0000313" key="18">
    <source>
        <dbReference type="EMBL" id="NEY82445.1"/>
    </source>
</evidence>
<feature type="transmembrane region" description="Helical" evidence="13">
    <location>
        <begin position="304"/>
        <end position="322"/>
    </location>
</feature>
<dbReference type="GO" id="GO:0016887">
    <property type="term" value="F:ATP hydrolysis activity"/>
    <property type="evidence" value="ECO:0007669"/>
    <property type="project" value="InterPro"/>
</dbReference>
<dbReference type="Pfam" id="PF00005">
    <property type="entry name" value="ABC_tran"/>
    <property type="match status" value="1"/>
</dbReference>
<dbReference type="PANTHER" id="PTHR43394">
    <property type="entry name" value="ATP-DEPENDENT PERMEASE MDL1, MITOCHONDRIAL"/>
    <property type="match status" value="1"/>
</dbReference>
<dbReference type="SUPFAM" id="SSF52540">
    <property type="entry name" value="P-loop containing nucleoside triphosphate hydrolases"/>
    <property type="match status" value="1"/>
</dbReference>
<feature type="domain" description="Peptidase C39" evidence="16">
    <location>
        <begin position="10"/>
        <end position="134"/>
    </location>
</feature>
<comment type="subcellular location">
    <subcellularLocation>
        <location evidence="1">Cell membrane</location>
        <topology evidence="1">Multi-pass membrane protein</topology>
    </subcellularLocation>
</comment>
<dbReference type="InterPro" id="IPR039421">
    <property type="entry name" value="Type_1_exporter"/>
</dbReference>
<proteinExistence type="predicted"/>
<dbReference type="Gene3D" id="1.20.1560.10">
    <property type="entry name" value="ABC transporter type 1, transmembrane domain"/>
    <property type="match status" value="1"/>
</dbReference>
<keyword evidence="10" id="KW-1278">Translocase</keyword>
<dbReference type="GO" id="GO:0015421">
    <property type="term" value="F:ABC-type oligopeptide transporter activity"/>
    <property type="evidence" value="ECO:0007669"/>
    <property type="project" value="TreeGrafter"/>
</dbReference>
<dbReference type="Proteomes" id="UP000472971">
    <property type="component" value="Unassembled WGS sequence"/>
</dbReference>
<keyword evidence="5 13" id="KW-0812">Transmembrane</keyword>
<evidence type="ECO:0000256" key="11">
    <source>
        <dbReference type="ARBA" id="ARBA00022989"/>
    </source>
</evidence>
<feature type="transmembrane region" description="Helical" evidence="13">
    <location>
        <begin position="204"/>
        <end position="222"/>
    </location>
</feature>
<evidence type="ECO:0000259" key="14">
    <source>
        <dbReference type="PROSITE" id="PS50893"/>
    </source>
</evidence>
<reference evidence="17 20" key="2">
    <citation type="submission" date="2020-07" db="EMBL/GenBank/DDBJ databases">
        <authorList>
            <person name="Feng H."/>
        </authorList>
    </citation>
    <scope>NUCLEOTIDE SEQUENCE [LARGE SCALE GENOMIC DNA]</scope>
    <source>
        <strain evidence="20">s-12</strain>
        <strain evidence="17">S-12</strain>
    </source>
</reference>
<evidence type="ECO:0000256" key="10">
    <source>
        <dbReference type="ARBA" id="ARBA00022967"/>
    </source>
</evidence>
<dbReference type="Pfam" id="PF00664">
    <property type="entry name" value="ABC_membrane"/>
    <property type="match status" value="1"/>
</dbReference>
<dbReference type="AlphaFoldDB" id="A0A6B3W1B9"/>
<dbReference type="InterPro" id="IPR027417">
    <property type="entry name" value="P-loop_NTPase"/>
</dbReference>
<dbReference type="InterPro" id="IPR003593">
    <property type="entry name" value="AAA+_ATPase"/>
</dbReference>
<dbReference type="NCBIfam" id="TIGR01193">
    <property type="entry name" value="bacteriocin_ABC"/>
    <property type="match status" value="1"/>
</dbReference>